<proteinExistence type="predicted"/>
<feature type="compositionally biased region" description="Polar residues" evidence="1">
    <location>
        <begin position="1"/>
        <end position="21"/>
    </location>
</feature>
<evidence type="ECO:0000313" key="2">
    <source>
        <dbReference type="EMBL" id="KAI5075416.1"/>
    </source>
</evidence>
<feature type="compositionally biased region" description="Low complexity" evidence="1">
    <location>
        <begin position="100"/>
        <end position="113"/>
    </location>
</feature>
<reference evidence="2" key="1">
    <citation type="submission" date="2021-01" db="EMBL/GenBank/DDBJ databases">
        <title>Adiantum capillus-veneris genome.</title>
        <authorList>
            <person name="Fang Y."/>
            <person name="Liao Q."/>
        </authorList>
    </citation>
    <scope>NUCLEOTIDE SEQUENCE</scope>
    <source>
        <strain evidence="2">H3</strain>
        <tissue evidence="2">Leaf</tissue>
    </source>
</reference>
<dbReference type="EMBL" id="JABFUD020000009">
    <property type="protein sequence ID" value="KAI5075416.1"/>
    <property type="molecule type" value="Genomic_DNA"/>
</dbReference>
<organism evidence="2 3">
    <name type="scientific">Adiantum capillus-veneris</name>
    <name type="common">Maidenhair fern</name>
    <dbReference type="NCBI Taxonomy" id="13818"/>
    <lineage>
        <taxon>Eukaryota</taxon>
        <taxon>Viridiplantae</taxon>
        <taxon>Streptophyta</taxon>
        <taxon>Embryophyta</taxon>
        <taxon>Tracheophyta</taxon>
        <taxon>Polypodiopsida</taxon>
        <taxon>Polypodiidae</taxon>
        <taxon>Polypodiales</taxon>
        <taxon>Pteridineae</taxon>
        <taxon>Pteridaceae</taxon>
        <taxon>Vittarioideae</taxon>
        <taxon>Adiantum</taxon>
    </lineage>
</organism>
<feature type="region of interest" description="Disordered" evidence="1">
    <location>
        <begin position="1"/>
        <end position="41"/>
    </location>
</feature>
<name>A0A9D4ZJJ9_ADICA</name>
<dbReference type="AlphaFoldDB" id="A0A9D4ZJJ9"/>
<sequence length="269" mass="30306">MALRTSRPQSVPQDENAQANILSGKVPSHERKGLQQQAPMERKKLSNITNHVLLQPKQASKAIAEKESFAVRADVQDTIPLPTAKKPSRPPLKNISNGTPNPMNNSSSKPPLKAKAELKPQTQSPAFQLPPRSKLNLTEEMKKKAALWAEEGIEKVHFTGEDMEKQRCLIRDREIAKRVAMIRNCRMDIPFPKFSVPCSMDNSTWKPPGDVLELEVVKDLSDDEMAYENEGLNMKIVDEMLGCIDYFTICSPPRFADGWPTVKELEEFE</sequence>
<gene>
    <name evidence="2" type="ORF">GOP47_0009492</name>
</gene>
<dbReference type="OrthoDB" id="1905229at2759"/>
<keyword evidence="3" id="KW-1185">Reference proteome</keyword>
<protein>
    <submittedName>
        <fullName evidence="2">Uncharacterized protein</fullName>
    </submittedName>
</protein>
<accession>A0A9D4ZJJ9</accession>
<dbReference type="Proteomes" id="UP000886520">
    <property type="component" value="Chromosome 9"/>
</dbReference>
<evidence type="ECO:0000256" key="1">
    <source>
        <dbReference type="SAM" id="MobiDB-lite"/>
    </source>
</evidence>
<evidence type="ECO:0000313" key="3">
    <source>
        <dbReference type="Proteomes" id="UP000886520"/>
    </source>
</evidence>
<feature type="region of interest" description="Disordered" evidence="1">
    <location>
        <begin position="80"/>
        <end position="129"/>
    </location>
</feature>
<comment type="caution">
    <text evidence="2">The sequence shown here is derived from an EMBL/GenBank/DDBJ whole genome shotgun (WGS) entry which is preliminary data.</text>
</comment>